<organism evidence="1 2">
    <name type="scientific">Snodgrassella communis</name>
    <dbReference type="NCBI Taxonomy" id="2946699"/>
    <lineage>
        <taxon>Bacteria</taxon>
        <taxon>Pseudomonadati</taxon>
        <taxon>Pseudomonadota</taxon>
        <taxon>Betaproteobacteria</taxon>
        <taxon>Neisseriales</taxon>
        <taxon>Neisseriaceae</taxon>
        <taxon>Snodgrassella</taxon>
    </lineage>
</organism>
<sequence length="38" mass="4903">MQNMSFHRRPFLQMYQWWYLTGMDKWQKVSAYSDHQYL</sequence>
<protein>
    <submittedName>
        <fullName evidence="1">Uncharacterized protein</fullName>
    </submittedName>
</protein>
<dbReference type="EMBL" id="JFZV01000001">
    <property type="protein sequence ID" value="KDN15878.1"/>
    <property type="molecule type" value="Genomic_DNA"/>
</dbReference>
<name>A0A836Z3N7_9NEIS</name>
<accession>A0A836Z3N7</accession>
<proteinExistence type="predicted"/>
<evidence type="ECO:0000313" key="1">
    <source>
        <dbReference type="EMBL" id="KDN15878.1"/>
    </source>
</evidence>
<gene>
    <name evidence="1" type="ORF">SALWKB29_0297</name>
</gene>
<comment type="caution">
    <text evidence="1">The sequence shown here is derived from an EMBL/GenBank/DDBJ whole genome shotgun (WGS) entry which is preliminary data.</text>
</comment>
<dbReference type="AlphaFoldDB" id="A0A836Z3N7"/>
<dbReference type="Proteomes" id="UP000027170">
    <property type="component" value="Unassembled WGS sequence"/>
</dbReference>
<reference evidence="1 2" key="1">
    <citation type="submission" date="2014-03" db="EMBL/GenBank/DDBJ databases">
        <title>The genomes of two eusocial bee gut symbionts.</title>
        <authorList>
            <person name="Kwong W.K."/>
            <person name="Engel P."/>
            <person name="Koch H."/>
            <person name="Moran N.A."/>
        </authorList>
    </citation>
    <scope>NUCLEOTIDE SEQUENCE [LARGE SCALE GENOMIC DNA]</scope>
    <source>
        <strain evidence="2">wkB29</strain>
    </source>
</reference>
<keyword evidence="2" id="KW-1185">Reference proteome</keyword>
<evidence type="ECO:0000313" key="2">
    <source>
        <dbReference type="Proteomes" id="UP000027170"/>
    </source>
</evidence>